<reference evidence="4" key="1">
    <citation type="journal article" date="2012" name="MBio">
        <title>Comparative genome analysis of Trichophyton rubrum and related dermatophytes reveals candidate genes involved in infection.</title>
        <authorList>
            <person name="Martinez D.A."/>
            <person name="Oliver B.G."/>
            <person name="Graeser Y."/>
            <person name="Goldberg J.M."/>
            <person name="Li W."/>
            <person name="Martinez-Rossi N.M."/>
            <person name="Monod M."/>
            <person name="Shelest E."/>
            <person name="Barton R.C."/>
            <person name="Birch E."/>
            <person name="Brakhage A.A."/>
            <person name="Chen Z."/>
            <person name="Gurr S.J."/>
            <person name="Heiman D."/>
            <person name="Heitman J."/>
            <person name="Kosti I."/>
            <person name="Rossi A."/>
            <person name="Saif S."/>
            <person name="Samalova M."/>
            <person name="Saunders C.W."/>
            <person name="Shea T."/>
            <person name="Summerbell R.C."/>
            <person name="Xu J."/>
            <person name="Young S."/>
            <person name="Zeng Q."/>
            <person name="Birren B.W."/>
            <person name="Cuomo C.A."/>
            <person name="White T.C."/>
        </authorList>
    </citation>
    <scope>NUCLEOTIDE SEQUENCE [LARGE SCALE GENOMIC DNA]</scope>
    <source>
        <strain evidence="4">ATCC MYA-4605 / CBS 113480</strain>
    </source>
</reference>
<keyword evidence="4" id="KW-1185">Reference proteome</keyword>
<dbReference type="PANTHER" id="PTHR16019:SF5">
    <property type="entry name" value="BSD DOMAIN-CONTAINING PROTEIN 1"/>
    <property type="match status" value="1"/>
</dbReference>
<feature type="region of interest" description="Disordered" evidence="1">
    <location>
        <begin position="1"/>
        <end position="41"/>
    </location>
</feature>
<dbReference type="PANTHER" id="PTHR16019">
    <property type="entry name" value="SYNAPSE-ASSOCIATED PROTEIN"/>
    <property type="match status" value="1"/>
</dbReference>
<feature type="compositionally biased region" description="Polar residues" evidence="1">
    <location>
        <begin position="27"/>
        <end position="41"/>
    </location>
</feature>
<name>C5FCW7_ARTOC</name>
<feature type="compositionally biased region" description="Basic and acidic residues" evidence="1">
    <location>
        <begin position="397"/>
        <end position="409"/>
    </location>
</feature>
<dbReference type="OrthoDB" id="73788at2759"/>
<accession>C5FCW7</accession>
<evidence type="ECO:0000313" key="4">
    <source>
        <dbReference type="Proteomes" id="UP000002035"/>
    </source>
</evidence>
<gene>
    <name evidence="3" type="ORF">MCYG_00539</name>
</gene>
<dbReference type="GeneID" id="9225659"/>
<dbReference type="EMBL" id="DS995701">
    <property type="protein sequence ID" value="EEQ27651.1"/>
    <property type="molecule type" value="Genomic_DNA"/>
</dbReference>
<dbReference type="OMA" id="TYYEGAR"/>
<evidence type="ECO:0000256" key="1">
    <source>
        <dbReference type="SAM" id="MobiDB-lite"/>
    </source>
</evidence>
<dbReference type="PROSITE" id="PS50858">
    <property type="entry name" value="BSD"/>
    <property type="match status" value="1"/>
</dbReference>
<dbReference type="SMART" id="SM00751">
    <property type="entry name" value="BSD"/>
    <property type="match status" value="1"/>
</dbReference>
<dbReference type="InterPro" id="IPR051494">
    <property type="entry name" value="BSD_domain-containing"/>
</dbReference>
<protein>
    <submittedName>
        <fullName evidence="3">BSD domain-containing protein</fullName>
    </submittedName>
</protein>
<dbReference type="Pfam" id="PF03909">
    <property type="entry name" value="BSD"/>
    <property type="match status" value="1"/>
</dbReference>
<dbReference type="VEuPathDB" id="FungiDB:MCYG_00539"/>
<sequence>MDVAYDHIQEESLASSGNPHDSDNPGEPSSSSQRQDLTSEFQDSLRVLSAQPWGARLGGLWSNVRKQGETYYEGARQEYTAASEEAIRGFTGLRATLIDRTRGLSISGLNANDETDEATGDRDETSTADDAATIKPSDKAGSGSDNTEVDGEGLISRFRSEAAKRLKDLERAEDAADEALLKFGTNIRNFLRDAVSVAPPSSTDEKTDGKMLFESRDSDGKRVIHTTRFEAQLHAIHSSLEGFTADPSSEEWDTFKGEFEVDKKTEDIATDLEKYPELRKAMEALVPEKVEYGDFWRRYYFLRLVIETEERRRRDLLKASTDEDEEVAWDEDSDSDSPATPQPASPSKPLSKPATSSSNENLQVGEPRRSNDLQSQAGSDASYDLVSGTTSHAPSSPKEKLSEAPAKVDDSDEEDWE</sequence>
<dbReference type="SUPFAM" id="SSF140383">
    <property type="entry name" value="BSD domain-like"/>
    <property type="match status" value="1"/>
</dbReference>
<feature type="compositionally biased region" description="Acidic residues" evidence="1">
    <location>
        <begin position="322"/>
        <end position="335"/>
    </location>
</feature>
<dbReference type="RefSeq" id="XP_002850435.1">
    <property type="nucleotide sequence ID" value="XM_002850389.1"/>
</dbReference>
<dbReference type="Proteomes" id="UP000002035">
    <property type="component" value="Unassembled WGS sequence"/>
</dbReference>
<dbReference type="eggNOG" id="KOG2690">
    <property type="taxonomic scope" value="Eukaryota"/>
</dbReference>
<feature type="region of interest" description="Disordered" evidence="1">
    <location>
        <begin position="319"/>
        <end position="417"/>
    </location>
</feature>
<feature type="domain" description="BSD" evidence="2">
    <location>
        <begin position="255"/>
        <end position="307"/>
    </location>
</feature>
<organism evidence="3 4">
    <name type="scientific">Arthroderma otae (strain ATCC MYA-4605 / CBS 113480)</name>
    <name type="common">Microsporum canis</name>
    <dbReference type="NCBI Taxonomy" id="554155"/>
    <lineage>
        <taxon>Eukaryota</taxon>
        <taxon>Fungi</taxon>
        <taxon>Dikarya</taxon>
        <taxon>Ascomycota</taxon>
        <taxon>Pezizomycotina</taxon>
        <taxon>Eurotiomycetes</taxon>
        <taxon>Eurotiomycetidae</taxon>
        <taxon>Onygenales</taxon>
        <taxon>Arthrodermataceae</taxon>
        <taxon>Microsporum</taxon>
    </lineage>
</organism>
<dbReference type="InterPro" id="IPR005607">
    <property type="entry name" value="BSD_dom"/>
</dbReference>
<evidence type="ECO:0000259" key="2">
    <source>
        <dbReference type="PROSITE" id="PS50858"/>
    </source>
</evidence>
<feature type="region of interest" description="Disordered" evidence="1">
    <location>
        <begin position="107"/>
        <end position="154"/>
    </location>
</feature>
<dbReference type="HOGENOM" id="CLU_035242_0_0_1"/>
<dbReference type="GO" id="GO:0005737">
    <property type="term" value="C:cytoplasm"/>
    <property type="evidence" value="ECO:0007669"/>
    <property type="project" value="TreeGrafter"/>
</dbReference>
<feature type="compositionally biased region" description="Low complexity" evidence="1">
    <location>
        <begin position="347"/>
        <end position="358"/>
    </location>
</feature>
<proteinExistence type="predicted"/>
<dbReference type="Gene3D" id="1.10.3970.10">
    <property type="entry name" value="BSD domain"/>
    <property type="match status" value="1"/>
</dbReference>
<feature type="compositionally biased region" description="Basic and acidic residues" evidence="1">
    <location>
        <begin position="1"/>
        <end position="10"/>
    </location>
</feature>
<evidence type="ECO:0000313" key="3">
    <source>
        <dbReference type="EMBL" id="EEQ27651.1"/>
    </source>
</evidence>
<dbReference type="AlphaFoldDB" id="C5FCW7"/>
<dbReference type="InterPro" id="IPR035925">
    <property type="entry name" value="BSD_dom_sf"/>
</dbReference>